<comment type="caution">
    <text evidence="1">The sequence shown here is derived from an EMBL/GenBank/DDBJ whole genome shotgun (WGS) entry which is preliminary data.</text>
</comment>
<gene>
    <name evidence="1" type="ORF">TPSD3_08615</name>
</gene>
<dbReference type="EMBL" id="MSLT01000012">
    <property type="protein sequence ID" value="OUD14368.1"/>
    <property type="molecule type" value="Genomic_DNA"/>
</dbReference>
<sequence length="96" mass="11145">MFLQVTAAKYVNGYKIELSFNDGRHGIADLTDALSGPVFEPLNNESQFSDFRVDEELETIVWATGADMAPEYLYFQAFKDNKELQEQFRQWGYIHQ</sequence>
<dbReference type="Pfam" id="PF10387">
    <property type="entry name" value="DUF2442"/>
    <property type="match status" value="1"/>
</dbReference>
<evidence type="ECO:0000313" key="2">
    <source>
        <dbReference type="Proteomes" id="UP000194798"/>
    </source>
</evidence>
<dbReference type="AlphaFoldDB" id="A0A251X8H1"/>
<accession>A0A251X8H1</accession>
<evidence type="ECO:0008006" key="3">
    <source>
        <dbReference type="Google" id="ProtNLM"/>
    </source>
</evidence>
<reference evidence="1 2" key="1">
    <citation type="submission" date="2016-12" db="EMBL/GenBank/DDBJ databases">
        <title>Thioflexothrix psekupsii D3 genome sequencing and assembly.</title>
        <authorList>
            <person name="Fomenkov A."/>
            <person name="Vincze T."/>
            <person name="Grabovich M."/>
            <person name="Anton B.P."/>
            <person name="Dubinina G."/>
            <person name="Orlova M."/>
            <person name="Belousova E."/>
            <person name="Roberts R.J."/>
        </authorList>
    </citation>
    <scope>NUCLEOTIDE SEQUENCE [LARGE SCALE GENOMIC DNA]</scope>
    <source>
        <strain evidence="1">D3</strain>
    </source>
</reference>
<dbReference type="Gene3D" id="3.30.2020.10">
    <property type="entry name" value="NE0471-like N-terminal domain"/>
    <property type="match status" value="1"/>
</dbReference>
<name>A0A251X8H1_9GAMM</name>
<dbReference type="InterPro" id="IPR018841">
    <property type="entry name" value="DUF2442"/>
</dbReference>
<dbReference type="RefSeq" id="WP_086488147.1">
    <property type="nucleotide sequence ID" value="NZ_MSLT01000012.1"/>
</dbReference>
<dbReference type="OrthoDB" id="9803723at2"/>
<dbReference type="Proteomes" id="UP000194798">
    <property type="component" value="Unassembled WGS sequence"/>
</dbReference>
<keyword evidence="2" id="KW-1185">Reference proteome</keyword>
<dbReference type="InterPro" id="IPR036782">
    <property type="entry name" value="NE0471-like_N"/>
</dbReference>
<protein>
    <recommendedName>
        <fullName evidence="3">DUF2442 domain-containing protein</fullName>
    </recommendedName>
</protein>
<organism evidence="1 2">
    <name type="scientific">Thioflexithrix psekupsensis</name>
    <dbReference type="NCBI Taxonomy" id="1570016"/>
    <lineage>
        <taxon>Bacteria</taxon>
        <taxon>Pseudomonadati</taxon>
        <taxon>Pseudomonadota</taxon>
        <taxon>Gammaproteobacteria</taxon>
        <taxon>Thiotrichales</taxon>
        <taxon>Thioflexithrix</taxon>
    </lineage>
</organism>
<proteinExistence type="predicted"/>
<evidence type="ECO:0000313" key="1">
    <source>
        <dbReference type="EMBL" id="OUD14368.1"/>
    </source>
</evidence>
<dbReference type="SUPFAM" id="SSF143880">
    <property type="entry name" value="NE0471 N-terminal domain-like"/>
    <property type="match status" value="1"/>
</dbReference>